<name>K0REI1_THAOC</name>
<reference evidence="1 2" key="1">
    <citation type="journal article" date="2012" name="Genome Biol.">
        <title>Genome and low-iron response of an oceanic diatom adapted to chronic iron limitation.</title>
        <authorList>
            <person name="Lommer M."/>
            <person name="Specht M."/>
            <person name="Roy A.S."/>
            <person name="Kraemer L."/>
            <person name="Andreson R."/>
            <person name="Gutowska M.A."/>
            <person name="Wolf J."/>
            <person name="Bergner S.V."/>
            <person name="Schilhabel M.B."/>
            <person name="Klostermeier U.C."/>
            <person name="Beiko R.G."/>
            <person name="Rosenstiel P."/>
            <person name="Hippler M."/>
            <person name="Laroche J."/>
        </authorList>
    </citation>
    <scope>NUCLEOTIDE SEQUENCE [LARGE SCALE GENOMIC DNA]</scope>
    <source>
        <strain evidence="1 2">CCMP1005</strain>
    </source>
</reference>
<organism evidence="1 2">
    <name type="scientific">Thalassiosira oceanica</name>
    <name type="common">Marine diatom</name>
    <dbReference type="NCBI Taxonomy" id="159749"/>
    <lineage>
        <taxon>Eukaryota</taxon>
        <taxon>Sar</taxon>
        <taxon>Stramenopiles</taxon>
        <taxon>Ochrophyta</taxon>
        <taxon>Bacillariophyta</taxon>
        <taxon>Coscinodiscophyceae</taxon>
        <taxon>Thalassiosirophycidae</taxon>
        <taxon>Thalassiosirales</taxon>
        <taxon>Thalassiosiraceae</taxon>
        <taxon>Thalassiosira</taxon>
    </lineage>
</organism>
<proteinExistence type="predicted"/>
<comment type="caution">
    <text evidence="1">The sequence shown here is derived from an EMBL/GenBank/DDBJ whole genome shotgun (WGS) entry which is preliminary data.</text>
</comment>
<dbReference type="AlphaFoldDB" id="K0REI1"/>
<evidence type="ECO:0000313" key="1">
    <source>
        <dbReference type="EMBL" id="EJK52118.1"/>
    </source>
</evidence>
<protein>
    <submittedName>
        <fullName evidence="1">Uncharacterized protein</fullName>
    </submittedName>
</protein>
<keyword evidence="2" id="KW-1185">Reference proteome</keyword>
<dbReference type="OrthoDB" id="43583at2759"/>
<accession>K0REI1</accession>
<gene>
    <name evidence="1" type="ORF">THAOC_28646</name>
</gene>
<sequence length="104" mass="12308">SLALVYGRDMFLNVPLIADWHTIATRREQLVNENLRRQNLKRRTYDYKVNDQMLKKVYKPTKLGQRTTGPYSITRVHVNGNVTLQLNPNVTERINIRRIQPYRG</sequence>
<dbReference type="EMBL" id="AGNL01040388">
    <property type="protein sequence ID" value="EJK52118.1"/>
    <property type="molecule type" value="Genomic_DNA"/>
</dbReference>
<dbReference type="Proteomes" id="UP000266841">
    <property type="component" value="Unassembled WGS sequence"/>
</dbReference>
<evidence type="ECO:0000313" key="2">
    <source>
        <dbReference type="Proteomes" id="UP000266841"/>
    </source>
</evidence>
<feature type="non-terminal residue" evidence="1">
    <location>
        <position position="1"/>
    </location>
</feature>